<organism evidence="2 3">
    <name type="scientific">Pseudo-nitzschia multistriata</name>
    <dbReference type="NCBI Taxonomy" id="183589"/>
    <lineage>
        <taxon>Eukaryota</taxon>
        <taxon>Sar</taxon>
        <taxon>Stramenopiles</taxon>
        <taxon>Ochrophyta</taxon>
        <taxon>Bacillariophyta</taxon>
        <taxon>Bacillariophyceae</taxon>
        <taxon>Bacillariophycidae</taxon>
        <taxon>Bacillariales</taxon>
        <taxon>Bacillariaceae</taxon>
        <taxon>Pseudo-nitzschia</taxon>
    </lineage>
</organism>
<sequence>MKHTFLSAVGLGLTFIITRVVDGLSGSELYEYYRLQTPLVSLIEENNNTIIMDYGMSESFVSDNIRAEIFTEDCEYPVLVDGIISQAIDDQGKHLFQIDPRTLSNNTKVFSLLDDPYKAKMKFCLRHTFFSGPESDNGSIPINYLESILTVFFDLRAAVYVGFSVEQKELDFGSDRNNVTEKEGYEADGYICHPETYERMETPKEGYGPGSVVCICAELNQEAIDEGLYLVGLTEFVWIRERYLGDELIRTVQYSVKDGVAAVGGLTEYECITDYFCMFKTFLLADFYILPGVISGYGSVAFAFGSRSDNEVGRRVLETHGLRSLQQEAEDPNSDLFVALPVTNRRPELKSVETAAATNISYKRSTLWFIACSATGALLSF</sequence>
<accession>A0A448ZKN7</accession>
<evidence type="ECO:0000256" key="1">
    <source>
        <dbReference type="SAM" id="SignalP"/>
    </source>
</evidence>
<feature type="signal peptide" evidence="1">
    <location>
        <begin position="1"/>
        <end position="23"/>
    </location>
</feature>
<protein>
    <submittedName>
        <fullName evidence="2">Uncharacterized protein</fullName>
    </submittedName>
</protein>
<reference evidence="2 3" key="1">
    <citation type="submission" date="2019-01" db="EMBL/GenBank/DDBJ databases">
        <authorList>
            <person name="Ferrante I. M."/>
        </authorList>
    </citation>
    <scope>NUCLEOTIDE SEQUENCE [LARGE SCALE GENOMIC DNA]</scope>
    <source>
        <strain evidence="2 3">B856</strain>
    </source>
</reference>
<dbReference type="Proteomes" id="UP000291116">
    <property type="component" value="Unassembled WGS sequence"/>
</dbReference>
<gene>
    <name evidence="2" type="ORF">PSNMU_V1.4_AUG-EV-PASAV3_0095700</name>
</gene>
<evidence type="ECO:0000313" key="3">
    <source>
        <dbReference type="Proteomes" id="UP000291116"/>
    </source>
</evidence>
<evidence type="ECO:0000313" key="2">
    <source>
        <dbReference type="EMBL" id="VEU42597.1"/>
    </source>
</evidence>
<keyword evidence="1" id="KW-0732">Signal</keyword>
<proteinExistence type="predicted"/>
<dbReference type="EMBL" id="CAACVS010000457">
    <property type="protein sequence ID" value="VEU42597.1"/>
    <property type="molecule type" value="Genomic_DNA"/>
</dbReference>
<keyword evidence="3" id="KW-1185">Reference proteome</keyword>
<name>A0A448ZKN7_9STRA</name>
<dbReference type="AlphaFoldDB" id="A0A448ZKN7"/>
<feature type="chain" id="PRO_5019357801" evidence="1">
    <location>
        <begin position="24"/>
        <end position="381"/>
    </location>
</feature>